<name>A0AAU7YN51_9PHYC</name>
<proteinExistence type="predicted"/>
<reference evidence="1" key="1">
    <citation type="submission" date="2024-06" db="EMBL/GenBank/DDBJ databases">
        <title>Evidence of context-dependent and transient costs of resisting viral infection in isolates of the marine microalga Micromonas sp. (class Mamiellophyceae).</title>
        <authorList>
            <person name="Bedi de Silva A."/>
            <person name="Schvarcz C.R."/>
            <person name="Steward G.R."/>
            <person name="Edwards K.F."/>
        </authorList>
    </citation>
    <scope>NUCLEOTIDE SEQUENCE</scope>
    <source>
        <strain evidence="1">McV-KB2</strain>
    </source>
</reference>
<protein>
    <submittedName>
        <fullName evidence="1">Uncharacterized protein</fullName>
    </submittedName>
</protein>
<sequence>MFDFNDKKYMRLTIPDEAAFKVRSAQSRITLHGPNVDNPLEGNVLTVKIPFRYRRVMCSYEGAPVQSLKKADEVDIVSDFMGGWNVGNHSGYTWKLSSIKLLDPFIV</sequence>
<accession>A0AAU7YN51</accession>
<evidence type="ECO:0000313" key="1">
    <source>
        <dbReference type="EMBL" id="XCA47468.1"/>
    </source>
</evidence>
<dbReference type="EMBL" id="PP911589">
    <property type="protein sequence ID" value="XCA47468.1"/>
    <property type="molecule type" value="Genomic_DNA"/>
</dbReference>
<organism evidence="1">
    <name type="scientific">Micromonas commoda virus</name>
    <dbReference type="NCBI Taxonomy" id="3057169"/>
    <lineage>
        <taxon>Viruses</taxon>
        <taxon>Varidnaviria</taxon>
        <taxon>Bamfordvirae</taxon>
        <taxon>Nucleocytoviricota</taxon>
        <taxon>Megaviricetes</taxon>
        <taxon>Algavirales</taxon>
        <taxon>Phycodnaviridae</taxon>
    </lineage>
</organism>